<sequence length="78" mass="9165">MKRIQKKVLFVFWFSCYGCFPCLRDRSDSRRLFGWSDMYLTRKVLLTFGNILLSVRACSSHLIFLLSINVQNGYSFGI</sequence>
<comment type="caution">
    <text evidence="2">The sequence shown here is derived from an EMBL/GenBank/DDBJ whole genome shotgun (WGS) entry which is preliminary data.</text>
</comment>
<dbReference type="AlphaFoldDB" id="A0A4U5NF89"/>
<keyword evidence="1" id="KW-1133">Transmembrane helix</keyword>
<reference evidence="2" key="3">
    <citation type="journal article" date="2019" name="G3 (Bethesda)">
        <title>Hybrid Assembly of the Genome of the Entomopathogenic Nematode Steinernema carpocapsae Identifies the X-Chromosome.</title>
        <authorList>
            <person name="Serra L."/>
            <person name="Macchietto M."/>
            <person name="Macias-Munoz A."/>
            <person name="McGill C.J."/>
            <person name="Rodriguez I.M."/>
            <person name="Rodriguez B."/>
            <person name="Murad R."/>
            <person name="Mortazavi A."/>
        </authorList>
    </citation>
    <scope>NUCLEOTIDE SEQUENCE</scope>
    <source>
        <strain evidence="2">ALL</strain>
    </source>
</reference>
<evidence type="ECO:0000313" key="2">
    <source>
        <dbReference type="EMBL" id="TKR81352.1"/>
    </source>
</evidence>
<evidence type="ECO:0000256" key="1">
    <source>
        <dbReference type="SAM" id="Phobius"/>
    </source>
</evidence>
<name>A0A4U5NF89_STECR</name>
<dbReference type="EMBL" id="AZBU02000004">
    <property type="protein sequence ID" value="TKR81352.1"/>
    <property type="molecule type" value="Genomic_DNA"/>
</dbReference>
<proteinExistence type="predicted"/>
<keyword evidence="1" id="KW-0472">Membrane</keyword>
<accession>A0A4U5NF89</accession>
<keyword evidence="1" id="KW-0812">Transmembrane</keyword>
<gene>
    <name evidence="2" type="ORF">L596_015235</name>
</gene>
<organism evidence="2">
    <name type="scientific">Steinernema carpocapsae</name>
    <name type="common">Entomopathogenic nematode</name>
    <dbReference type="NCBI Taxonomy" id="34508"/>
    <lineage>
        <taxon>Eukaryota</taxon>
        <taxon>Metazoa</taxon>
        <taxon>Ecdysozoa</taxon>
        <taxon>Nematoda</taxon>
        <taxon>Chromadorea</taxon>
        <taxon>Rhabditida</taxon>
        <taxon>Tylenchina</taxon>
        <taxon>Panagrolaimomorpha</taxon>
        <taxon>Strongyloidoidea</taxon>
        <taxon>Steinernematidae</taxon>
        <taxon>Steinernema</taxon>
    </lineage>
</organism>
<reference evidence="2" key="1">
    <citation type="submission" date="2013-11" db="EMBL/GenBank/DDBJ databases">
        <authorList>
            <person name="Sternberg P."/>
            <person name="Dillman A."/>
            <person name="Macchietto M."/>
        </authorList>
    </citation>
    <scope>NUCLEOTIDE SEQUENCE</scope>
    <source>
        <strain evidence="2">ALL</strain>
    </source>
</reference>
<reference evidence="2" key="2">
    <citation type="journal article" date="2015" name="Genome Biol.">
        <title>Comparative genomics of Steinernema reveals deeply conserved gene regulatory networks.</title>
        <authorList>
            <person name="Dillman A.R."/>
            <person name="Macchietto M."/>
            <person name="Porter C.F."/>
            <person name="Rogers A."/>
            <person name="Williams B."/>
            <person name="Antoshechkin I."/>
            <person name="Lee M.M."/>
            <person name="Goodwin Z."/>
            <person name="Lu X."/>
            <person name="Lewis E.E."/>
            <person name="Goodrich-Blair H."/>
            <person name="Stock S.P."/>
            <person name="Adams B.J."/>
            <person name="Sternberg P.W."/>
            <person name="Mortazavi A."/>
        </authorList>
    </citation>
    <scope>NUCLEOTIDE SEQUENCE [LARGE SCALE GENOMIC DNA]</scope>
    <source>
        <strain evidence="2">ALL</strain>
    </source>
</reference>
<feature type="transmembrane region" description="Helical" evidence="1">
    <location>
        <begin position="48"/>
        <end position="68"/>
    </location>
</feature>
<protein>
    <submittedName>
        <fullName evidence="2">Uncharacterized protein</fullName>
    </submittedName>
</protein>